<accession>A0A9J5YDL9</accession>
<protein>
    <submittedName>
        <fullName evidence="1">Uncharacterized protein</fullName>
    </submittedName>
</protein>
<dbReference type="Proteomes" id="UP000824120">
    <property type="component" value="Chromosome 6"/>
</dbReference>
<name>A0A9J5YDL9_SOLCO</name>
<keyword evidence="2" id="KW-1185">Reference proteome</keyword>
<reference evidence="1 2" key="1">
    <citation type="submission" date="2020-09" db="EMBL/GenBank/DDBJ databases">
        <title>De no assembly of potato wild relative species, Solanum commersonii.</title>
        <authorList>
            <person name="Cho K."/>
        </authorList>
    </citation>
    <scope>NUCLEOTIDE SEQUENCE [LARGE SCALE GENOMIC DNA]</scope>
    <source>
        <strain evidence="1">LZ3.2</strain>
        <tissue evidence="1">Leaf</tissue>
    </source>
</reference>
<dbReference type="EMBL" id="JACXVP010000006">
    <property type="protein sequence ID" value="KAG5598314.1"/>
    <property type="molecule type" value="Genomic_DNA"/>
</dbReference>
<sequence length="189" mass="22335">MRSEFGITKNSMDYNTRKLTKWGVYRLRGSFDLENGLFWPSEFRITKNSKDYSIRKSRKWGVYLLRGPFDHENRPFWPLGSTGTIGKILAKIMSEFWITKNSIDYSTRKSTKWEFTCSRDRLTLKHDHFGRLNGCPSIILENMRSEFRISKKNPWPILHEYRQNGGFTCSGDRLTLKMGRFRCESQLAP</sequence>
<comment type="caution">
    <text evidence="1">The sequence shown here is derived from an EMBL/GenBank/DDBJ whole genome shotgun (WGS) entry which is preliminary data.</text>
</comment>
<organism evidence="1 2">
    <name type="scientific">Solanum commersonii</name>
    <name type="common">Commerson's wild potato</name>
    <name type="synonym">Commerson's nightshade</name>
    <dbReference type="NCBI Taxonomy" id="4109"/>
    <lineage>
        <taxon>Eukaryota</taxon>
        <taxon>Viridiplantae</taxon>
        <taxon>Streptophyta</taxon>
        <taxon>Embryophyta</taxon>
        <taxon>Tracheophyta</taxon>
        <taxon>Spermatophyta</taxon>
        <taxon>Magnoliopsida</taxon>
        <taxon>eudicotyledons</taxon>
        <taxon>Gunneridae</taxon>
        <taxon>Pentapetalae</taxon>
        <taxon>asterids</taxon>
        <taxon>lamiids</taxon>
        <taxon>Solanales</taxon>
        <taxon>Solanaceae</taxon>
        <taxon>Solanoideae</taxon>
        <taxon>Solaneae</taxon>
        <taxon>Solanum</taxon>
    </lineage>
</organism>
<dbReference type="AlphaFoldDB" id="A0A9J5YDL9"/>
<evidence type="ECO:0000313" key="1">
    <source>
        <dbReference type="EMBL" id="KAG5598314.1"/>
    </source>
</evidence>
<proteinExistence type="predicted"/>
<evidence type="ECO:0000313" key="2">
    <source>
        <dbReference type="Proteomes" id="UP000824120"/>
    </source>
</evidence>
<gene>
    <name evidence="1" type="ORF">H5410_029684</name>
</gene>